<dbReference type="EMBL" id="HG315671">
    <property type="protein sequence ID" value="CDF80630.1"/>
    <property type="molecule type" value="Genomic_DNA"/>
</dbReference>
<organism evidence="1 2">
    <name type="scientific">Formosa agariphila (strain DSM 15362 / KCTC 12365 / LMG 23005 / KMM 3901 / M-2Alg 35-1)</name>
    <dbReference type="NCBI Taxonomy" id="1347342"/>
    <lineage>
        <taxon>Bacteria</taxon>
        <taxon>Pseudomonadati</taxon>
        <taxon>Bacteroidota</taxon>
        <taxon>Flavobacteriia</taxon>
        <taxon>Flavobacteriales</taxon>
        <taxon>Flavobacteriaceae</taxon>
        <taxon>Formosa</taxon>
    </lineage>
</organism>
<dbReference type="SUPFAM" id="SSF53756">
    <property type="entry name" value="UDP-Glycosyltransferase/glycogen phosphorylase"/>
    <property type="match status" value="1"/>
</dbReference>
<dbReference type="STRING" id="1347342.BN863_29180"/>
<accession>T2KPF0</accession>
<name>T2KPF0_FORAG</name>
<dbReference type="PATRIC" id="fig|1347342.6.peg.2936"/>
<proteinExistence type="predicted"/>
<dbReference type="OrthoDB" id="1406894at2"/>
<keyword evidence="1" id="KW-0808">Transferase</keyword>
<gene>
    <name evidence="1" type="ORF">BN863_29180</name>
</gene>
<dbReference type="RefSeq" id="WP_038531879.1">
    <property type="nucleotide sequence ID" value="NZ_HG315671.1"/>
</dbReference>
<keyword evidence="2" id="KW-1185">Reference proteome</keyword>
<evidence type="ECO:0000313" key="1">
    <source>
        <dbReference type="EMBL" id="CDF80630.1"/>
    </source>
</evidence>
<protein>
    <submittedName>
        <fullName evidence="1">Glycosyltransferase (GTnc)</fullName>
    </submittedName>
</protein>
<reference evidence="1 2" key="1">
    <citation type="journal article" date="2013" name="Appl. Environ. Microbiol.">
        <title>The genome of the alga-associated marine flavobacterium Formosa agariphila KMM 3901T reveals a broad potential for degradation of algal polysaccharides.</title>
        <authorList>
            <person name="Mann A.J."/>
            <person name="Hahnke R.L."/>
            <person name="Huang S."/>
            <person name="Werner J."/>
            <person name="Xing P."/>
            <person name="Barbeyron T."/>
            <person name="Huettel B."/>
            <person name="Stueber K."/>
            <person name="Reinhardt R."/>
            <person name="Harder J."/>
            <person name="Gloeckner F.O."/>
            <person name="Amann R.I."/>
            <person name="Teeling H."/>
        </authorList>
    </citation>
    <scope>NUCLEOTIDE SEQUENCE [LARGE SCALE GENOMIC DNA]</scope>
    <source>
        <strain evidence="2">DSM 15362 / KCTC 12365 / LMG 23005 / KMM 3901</strain>
    </source>
</reference>
<dbReference type="AlphaFoldDB" id="T2KPF0"/>
<dbReference type="GO" id="GO:0016740">
    <property type="term" value="F:transferase activity"/>
    <property type="evidence" value="ECO:0007669"/>
    <property type="project" value="UniProtKB-KW"/>
</dbReference>
<sequence length="421" mass="48405">MKKKKVLFILSGNLSTTPRALKSILSMKDDYHCDTLLVNRMKSWKDKDFDIIKSNNLNVTTLELGRDPFFNWFKSTILEKGAKLIYKKANKNISVNAYASNKAAIILKTHLSTLNLSDVDLVIGHSEGSMYPCWYVNKKWSIPFVFDVEDFHPGETISVDTINEKNRREYLMKTILPEASGLIFASPLIGKYTLDLIGDHPNSDVILNGFNDTEFKLTNNKVHFDEVGDSLRFVWFSQKIGYGRGLEELFEALSKILLNSHQVKLDLTLIGELDEKFNTDIIQNFQKKLGNSEIKVNVESSLPQKELHERLSRFDVGLALEFNSSDLNRQICLTNKIITYAQAGLFILATDTKAQKQFLHEFTELGALCGQTVNEIENSILELLERNDEIKREKEQRFEIGKQLSWNTEEKKLRRLWKKIL</sequence>
<evidence type="ECO:0000313" key="2">
    <source>
        <dbReference type="Proteomes" id="UP000016160"/>
    </source>
</evidence>
<dbReference type="Gene3D" id="3.40.50.2000">
    <property type="entry name" value="Glycogen Phosphorylase B"/>
    <property type="match status" value="2"/>
</dbReference>
<dbReference type="Proteomes" id="UP000016160">
    <property type="component" value="Chromosome"/>
</dbReference>
<dbReference type="eggNOG" id="COG0438">
    <property type="taxonomic scope" value="Bacteria"/>
</dbReference>
<dbReference type="HOGENOM" id="CLU_679438_0_0_10"/>